<proteinExistence type="predicted"/>
<keyword evidence="4" id="KW-1185">Reference proteome</keyword>
<name>G5ICE8_9FIRM</name>
<dbReference type="EMBL" id="ADLN01000011">
    <property type="protein sequence ID" value="EHI60798.1"/>
    <property type="molecule type" value="Genomic_DNA"/>
</dbReference>
<feature type="compositionally biased region" description="Low complexity" evidence="1">
    <location>
        <begin position="324"/>
        <end position="359"/>
    </location>
</feature>
<keyword evidence="2" id="KW-0812">Transmembrane</keyword>
<feature type="compositionally biased region" description="Polar residues" evidence="1">
    <location>
        <begin position="296"/>
        <end position="311"/>
    </location>
</feature>
<dbReference type="RefSeq" id="WP_006779161.1">
    <property type="nucleotide sequence ID" value="NZ_CP040506.1"/>
</dbReference>
<keyword evidence="2" id="KW-1133">Transmembrane helix</keyword>
<evidence type="ECO:0000313" key="3">
    <source>
        <dbReference type="EMBL" id="EHI60798.1"/>
    </source>
</evidence>
<gene>
    <name evidence="3" type="ORF">HMPREF9473_01175</name>
</gene>
<evidence type="ECO:0000256" key="2">
    <source>
        <dbReference type="SAM" id="Phobius"/>
    </source>
</evidence>
<dbReference type="Proteomes" id="UP000005384">
    <property type="component" value="Unassembled WGS sequence"/>
</dbReference>
<organism evidence="3 4">
    <name type="scientific">Hungatella hathewayi WAL-18680</name>
    <dbReference type="NCBI Taxonomy" id="742737"/>
    <lineage>
        <taxon>Bacteria</taxon>
        <taxon>Bacillati</taxon>
        <taxon>Bacillota</taxon>
        <taxon>Clostridia</taxon>
        <taxon>Lachnospirales</taxon>
        <taxon>Lachnospiraceae</taxon>
        <taxon>Hungatella</taxon>
    </lineage>
</organism>
<feature type="region of interest" description="Disordered" evidence="1">
    <location>
        <begin position="181"/>
        <end position="365"/>
    </location>
</feature>
<evidence type="ECO:0008006" key="5">
    <source>
        <dbReference type="Google" id="ProtNLM"/>
    </source>
</evidence>
<dbReference type="PATRIC" id="fig|742737.3.peg.1179"/>
<accession>G5ICE8</accession>
<feature type="transmembrane region" description="Helical" evidence="2">
    <location>
        <begin position="16"/>
        <end position="35"/>
    </location>
</feature>
<evidence type="ECO:0000313" key="4">
    <source>
        <dbReference type="Proteomes" id="UP000005384"/>
    </source>
</evidence>
<feature type="compositionally biased region" description="Basic and acidic residues" evidence="1">
    <location>
        <begin position="273"/>
        <end position="294"/>
    </location>
</feature>
<comment type="caution">
    <text evidence="3">The sequence shown here is derived from an EMBL/GenBank/DDBJ whole genome shotgun (WGS) entry which is preliminary data.</text>
</comment>
<dbReference type="HOGENOM" id="CLU_000217_1_0_9"/>
<feature type="compositionally biased region" description="Polar residues" evidence="1">
    <location>
        <begin position="417"/>
        <end position="446"/>
    </location>
</feature>
<feature type="compositionally biased region" description="Low complexity" evidence="1">
    <location>
        <begin position="229"/>
        <end position="245"/>
    </location>
</feature>
<protein>
    <recommendedName>
        <fullName evidence="5">GLUG domain-containing protein</fullName>
    </recommendedName>
</protein>
<reference evidence="3 4" key="1">
    <citation type="submission" date="2011-08" db="EMBL/GenBank/DDBJ databases">
        <title>The Genome Sequence of Clostridium hathewayi WAL-18680.</title>
        <authorList>
            <consortium name="The Broad Institute Genome Sequencing Platform"/>
            <person name="Earl A."/>
            <person name="Ward D."/>
            <person name="Feldgarden M."/>
            <person name="Gevers D."/>
            <person name="Finegold S.M."/>
            <person name="Summanen P.H."/>
            <person name="Molitoris D.R."/>
            <person name="Song M."/>
            <person name="Daigneault M."/>
            <person name="Allen-Vercoe E."/>
            <person name="Young S.K."/>
            <person name="Zeng Q."/>
            <person name="Gargeya S."/>
            <person name="Fitzgerald M."/>
            <person name="Haas B."/>
            <person name="Abouelleil A."/>
            <person name="Alvarado L."/>
            <person name="Arachchi H.M."/>
            <person name="Berlin A."/>
            <person name="Brown A."/>
            <person name="Chapman S.B."/>
            <person name="Chen Z."/>
            <person name="Dunbar C."/>
            <person name="Freedman E."/>
            <person name="Gearin G."/>
            <person name="Gellesch M."/>
            <person name="Goldberg J."/>
            <person name="Griggs A."/>
            <person name="Gujja S."/>
            <person name="Heiman D."/>
            <person name="Howarth C."/>
            <person name="Larson L."/>
            <person name="Lui A."/>
            <person name="MacDonald P.J.P."/>
            <person name="Montmayeur A."/>
            <person name="Murphy C."/>
            <person name="Neiman D."/>
            <person name="Pearson M."/>
            <person name="Priest M."/>
            <person name="Roberts A."/>
            <person name="Saif S."/>
            <person name="Shea T."/>
            <person name="Shenoy N."/>
            <person name="Sisk P."/>
            <person name="Stolte C."/>
            <person name="Sykes S."/>
            <person name="Wortman J."/>
            <person name="Nusbaum C."/>
            <person name="Birren B."/>
        </authorList>
    </citation>
    <scope>NUCLEOTIDE SEQUENCE [LARGE SCALE GENOMIC DNA]</scope>
    <source>
        <strain evidence="3 4">WAL-18680</strain>
    </source>
</reference>
<sequence>MSRFILHTKTKGKQNYLLLGIVCMLVVAAAGYGLHSIGTARAKSREVVPIYTQEELEQYLLDRESEEYNLNGKYCLEEDLDMSWLYQSIGTNLEPFTGTFDGNGHVMSGLNRPLFGVVERAEIRNVFLGDAVIVHPFTYSDGEHYVDGYGALAAYAVNASMENCGMSGEIAIASPSEAEYQMAKASPADEEERKGPGEMEAGEMPVEGDSSSEETEQEIGPGIGENADSSVESGEVESGAVQATETEQEETGEKGTENGVTGEESTGETSDSGIKESSAETEKETSENVDEPSKPVDSSQETKAPTDNETSADAPADSTGGAGNSDADNSDAGNSDADNSVNDTVTNNSGTGNNTAGSGEPEADIPETVGYRAAQRQYLMMKVPAVVDADMESAVVASPSDADLEIDGPGQVGDSMDQVTGSSVADDTDNTYSHDSTNHTASQETGNIEETEEYIGNPDGDIYILITAERITAGGLSAEIAGDTLLTDCFALVTISSTQEEIDTYTGGMTGIVGGDCRIENSYAAGLADTFGVTGGFAALHEGIIQNSYSTVTIGENATACGAFTASGGGILTGCVYDRQISCTQETEETDTTVPSEEAPGASADFALKGLNTTQMTGPEASIPGTWYKAEHAYPQIPYFAQSEQELLSSSSKISAVALILPGGYTLADVLQAGDIVLPAEIDGQEIWWEAQGDIAVNEFNQVIIGGQAETATPSIAQYEAPRVQSALQEVAETEVINSGSNADFDDDSKTATDTGLETTTTNRLKASIGNTSRSFALQAIASGNGVYTSWLDVGAAVSAGTLTDITAPQLANGCYEINNAEQLAWFAYQVNRGTDTSIREANIKLTADINLDGADRYGGSKTTPLPWIPIGTADGSIYFKGTFDGNGHTIDYMKVSGQNGHSGFFAAVGGGAVIRRLGIGPHSSVTAKTNGSASTGGNADGTTDGTAALAGGIISESGKDQVVIEGCYNRAAVAGKSIHTGAFIGNGSVSNPGNQRITNCYNAGPISIAEGGTGTASGIAGTFSNDVGAGGGGIRNCYWVDSIDGIAITSAASTSETEATIEKSKAVPEMEMKKGTMVALLNESGPENFWRYCPWENDNDGYPLFFSEISTYDDTCTDWGMVGEKMALAGMTLNGEGTADSPYELGTEEELALFAYRVNQGEVSIHAKMTANLDLFGSGYTNNIFNEASPNIDEALPWAPIGNGVEYTGVFDGGGCVVSNLKIDELNVGDRGFIGVVGANAVVKNIGVASGIVRGAAHTGGVVGYVNAGNVKIINCWNNADIYSEAQNIGGVVGCSNYAGGLLIEWCYNLGNVRQAKLDSAGGIIGKPHSGAQTIRNCYNAGTIYSPKYSGGIVGDRQNNASVSIINCYNRGEVTGSGKSIMGSGNSCTVRNCYYGGAASQSQGGYGTYLPDSAMKSWALAFALNEENMTAVTTTVEGASWTNTAPGTSYPAFGPLPSAKTWDVVGQGVLDGLITGRLTGSGISGSPYEIGTDAQLAAFAQTVNGGTKKDAEAILNSSLNLLGEKYGGSATAPLLWKPIGTTDNVYQGNFDGNQKTISQMKVEQEGYAGLFGCAGSGASIKNLGLDNTCSIVSTGTTGGDGTAAFVGVVKSDNNASVNQLTVTGCYNRASVRGNTGSRTGAFVGAYEGNDGVGGQRISNCYTTGPLTAASGKPGAIAGSFTNNTSVATGGIHYCYWDAATSSASGVTLAAVSGSNPVTVGSTTKAMSTSDMSTAAAETAGGLIEQLNTDMSSPVWTRKSSHNDGYPIYTNSLFSDSWEEIGAATTAPSYKNTGSASTAGTKDNPYYIRTPEQLAWFAYQVNQNNKTGLCGELKADINLFGGLYTGNAYQTGTAEQLSKSLPWVPIGSGAKQYTGTFQGNAHIISRMFAKDGEKLGLFGTLGASASISDIAISDSRLDGSGAGYLGGIAGFAGGNNVTINFCRNVGLLTGNGENFGGILGGSETASGLVLEGCYNAKGAEVTADTGTGSAVGGILGKGSSSQEVTIRNCYNQGKVTGGSSTGGIAGNAIPGKTKIAGCYNAGPVTAGNSGHAGSIAGSGDVAGALISGCLIEDTYSYGSVNGVTIKQEIFKTWGAAFRLNGSQLNQSTGLSWINVDDAAGAIYPVLTDGALAAAENWETPAKAVEDGVIGEKPTGTPYQISTAEQLAWFAKQINDGALPANTGAVLTDNLDLAGSSYVASGKLAWVPIGKEASRAYKGKFQSSTGNSKLYQIQNLYVNTTGEAGLFGVLDTGAGISEIGIAGASVTGETAGGVAGLLKGSAEISRCYNRENSAITGTACAGGIAGQLTNSGAVKDCYNMETIIKSTGSSSYAGGIAGNGGAGSIRNCYNACRTGGSIASSGTAACSIAGGGSGSRVVQCFSDKTLADSSYVKALDCSTDAKLQTQTDSLNTVDETEKKGTDRAWFTSLTAEAAHGLPTLEAPVMLTVTLDPSAVTEAGGVLTGAQGVWSGGTTPPSNLKFRGIHQENGGSSQPGLTPTKLSDVASGYRIYGTDNAHEKLALEAGGTDLSTITTPSLTAPGITLSNVTPLKLYNGAAYTYPDKRVVLIDLADTSGDTVTRYEIRAEIAGVTRNTLDVTLPIKSGITLKPGVVPAKAYSDVPLEIVNRDSCPVEFGITEVKAQDVSADIDVKLTPVAKEFTIHDTVPITDAAQGVKLGVKGTFLAENGSTSEREIYYTPGNTPWLSCKLGYGQTLHFEYFMEYSLLHVGPEQKFGFDIIYRFGIPKEDTGNVVEQVSGS</sequence>
<evidence type="ECO:0000256" key="1">
    <source>
        <dbReference type="SAM" id="MobiDB-lite"/>
    </source>
</evidence>
<dbReference type="OrthoDB" id="9803752at2"/>
<keyword evidence="2" id="KW-0472">Membrane</keyword>
<dbReference type="Gene3D" id="2.160.20.110">
    <property type="match status" value="7"/>
</dbReference>
<feature type="region of interest" description="Disordered" evidence="1">
    <location>
        <begin position="407"/>
        <end position="449"/>
    </location>
</feature>